<name>A0ACC2UZ64_9TREE</name>
<organism evidence="1 2">
    <name type="scientific">Naganishia adeliensis</name>
    <dbReference type="NCBI Taxonomy" id="92952"/>
    <lineage>
        <taxon>Eukaryota</taxon>
        <taxon>Fungi</taxon>
        <taxon>Dikarya</taxon>
        <taxon>Basidiomycota</taxon>
        <taxon>Agaricomycotina</taxon>
        <taxon>Tremellomycetes</taxon>
        <taxon>Filobasidiales</taxon>
        <taxon>Filobasidiaceae</taxon>
        <taxon>Naganishia</taxon>
    </lineage>
</organism>
<sequence length="411" mass="44346">MRISFAFLLATLPYLAAATNDAGSQIYEFPLKSTNVLPTVPPPSVFNYSTPFLPPSVNLSTAKTTPFHVYHPDFHTIIGPSPRLSVVWSNPEYAAAHEAPVFHEGSNALFFAANAGAPLGRSGKDRSNVVWRMSVDEAVEVARDVALDGEGDYVGGNVTLVEVPNEGNVLENVNGGANYRGQLVFMTEGRGDSIPSGISVTNPEAPYNSTGTLILNNFFGRQFNSLNDVAYHRPTGDLFFTDVTYGFTQDFRPSPGLPNQVYRYNETSGLVSVVADGFSMPNGICFSPDARTAYVADTGLVMRDRDPTRPATIYAFDVLDDGRFENRRTFAFVDSVVPDGVHTDSNGNLYAGIGDGVVVYNPHGILLGKIFTGPPGSANFIWAKGGKLFILAETKVYLAEIAAEGDRVCES</sequence>
<reference evidence="1" key="1">
    <citation type="submission" date="2023-04" db="EMBL/GenBank/DDBJ databases">
        <title>Draft Genome sequencing of Naganishia species isolated from polar environments using Oxford Nanopore Technology.</title>
        <authorList>
            <person name="Leo P."/>
            <person name="Venkateswaran K."/>
        </authorList>
    </citation>
    <scope>NUCLEOTIDE SEQUENCE</scope>
    <source>
        <strain evidence="1">MNA-CCFEE 5262</strain>
    </source>
</reference>
<dbReference type="Proteomes" id="UP001230649">
    <property type="component" value="Unassembled WGS sequence"/>
</dbReference>
<accession>A0ACC2UZ64</accession>
<evidence type="ECO:0000313" key="2">
    <source>
        <dbReference type="Proteomes" id="UP001230649"/>
    </source>
</evidence>
<dbReference type="EMBL" id="JASBWS010000188">
    <property type="protein sequence ID" value="KAJ9091906.1"/>
    <property type="molecule type" value="Genomic_DNA"/>
</dbReference>
<proteinExistence type="predicted"/>
<comment type="caution">
    <text evidence="1">The sequence shown here is derived from an EMBL/GenBank/DDBJ whole genome shotgun (WGS) entry which is preliminary data.</text>
</comment>
<keyword evidence="2" id="KW-1185">Reference proteome</keyword>
<evidence type="ECO:0000313" key="1">
    <source>
        <dbReference type="EMBL" id="KAJ9091906.1"/>
    </source>
</evidence>
<gene>
    <name evidence="1" type="ORF">QFC20_007515</name>
</gene>
<protein>
    <submittedName>
        <fullName evidence="1">Uncharacterized protein</fullName>
    </submittedName>
</protein>